<name>A0AAX6RGY3_HETGA</name>
<proteinExistence type="predicted"/>
<gene>
    <name evidence="3" type="primary">LOC110344852</name>
</gene>
<sequence length="238" mass="25901">MGSSCLARPADGDEGQLMGDSLLEPLSKPDEKQGGVRSGEPRGLPGLVRAFPAFWAPGCCPHISASHWLSGAESSTLSPVGLLRAPHPAPRPGVSASLPPRSWCYCPEELGLSLPSAQAFPAGHLCSLAWLWPQAAPFEELLLRSCSELGRTFPRGEEERETQRERWSQFPGVTELGSSCTEMKTQKVSCFTQRPRTDAKWTTPPHCRSGCLQECAVSSWAHAREGPQHNVAETDHRH</sequence>
<dbReference type="GeneID" id="110344852"/>
<keyword evidence="2" id="KW-1185">Reference proteome</keyword>
<organism evidence="2 3">
    <name type="scientific">Heterocephalus glaber</name>
    <name type="common">Naked mole rat</name>
    <dbReference type="NCBI Taxonomy" id="10181"/>
    <lineage>
        <taxon>Eukaryota</taxon>
        <taxon>Metazoa</taxon>
        <taxon>Chordata</taxon>
        <taxon>Craniata</taxon>
        <taxon>Vertebrata</taxon>
        <taxon>Euteleostomi</taxon>
        <taxon>Mammalia</taxon>
        <taxon>Eutheria</taxon>
        <taxon>Euarchontoglires</taxon>
        <taxon>Glires</taxon>
        <taxon>Rodentia</taxon>
        <taxon>Hystricomorpha</taxon>
        <taxon>Bathyergidae</taxon>
        <taxon>Heterocephalus</taxon>
    </lineage>
</organism>
<dbReference type="Proteomes" id="UP000694906">
    <property type="component" value="Unplaced"/>
</dbReference>
<dbReference type="AlphaFoldDB" id="A0AAX6RGY3"/>
<accession>A0AAX6RGY3</accession>
<evidence type="ECO:0000313" key="2">
    <source>
        <dbReference type="Proteomes" id="UP000694906"/>
    </source>
</evidence>
<protein>
    <submittedName>
        <fullName evidence="3">Uncharacterized protein LOC110344852</fullName>
    </submittedName>
</protein>
<reference evidence="3" key="1">
    <citation type="submission" date="2025-08" db="UniProtKB">
        <authorList>
            <consortium name="RefSeq"/>
        </authorList>
    </citation>
    <scope>IDENTIFICATION</scope>
</reference>
<evidence type="ECO:0000256" key="1">
    <source>
        <dbReference type="SAM" id="MobiDB-lite"/>
    </source>
</evidence>
<evidence type="ECO:0000313" key="3">
    <source>
        <dbReference type="RefSeq" id="XP_021096018.1"/>
    </source>
</evidence>
<feature type="region of interest" description="Disordered" evidence="1">
    <location>
        <begin position="1"/>
        <end position="42"/>
    </location>
</feature>
<dbReference type="RefSeq" id="XP_021096018.1">
    <property type="nucleotide sequence ID" value="XM_021240359.1"/>
</dbReference>